<evidence type="ECO:0000313" key="2">
    <source>
        <dbReference type="EMBL" id="KNX36602.1"/>
    </source>
</evidence>
<dbReference type="SUPFAM" id="SSF46785">
    <property type="entry name" value="Winged helix' DNA-binding domain"/>
    <property type="match status" value="1"/>
</dbReference>
<organism evidence="2 3">
    <name type="scientific">Luteipulveratus halotolerans</name>
    <dbReference type="NCBI Taxonomy" id="1631356"/>
    <lineage>
        <taxon>Bacteria</taxon>
        <taxon>Bacillati</taxon>
        <taxon>Actinomycetota</taxon>
        <taxon>Actinomycetes</taxon>
        <taxon>Micrococcales</taxon>
        <taxon>Dermacoccaceae</taxon>
        <taxon>Luteipulveratus</taxon>
    </lineage>
</organism>
<dbReference type="InterPro" id="IPR036390">
    <property type="entry name" value="WH_DNA-bd_sf"/>
</dbReference>
<gene>
    <name evidence="2" type="ORF">VV01_04630</name>
</gene>
<dbReference type="Proteomes" id="UP000037397">
    <property type="component" value="Unassembled WGS sequence"/>
</dbReference>
<evidence type="ECO:0000313" key="3">
    <source>
        <dbReference type="Proteomes" id="UP000037397"/>
    </source>
</evidence>
<dbReference type="Gene3D" id="3.90.79.10">
    <property type="entry name" value="Nucleoside Triphosphate Pyrophosphohydrolase"/>
    <property type="match status" value="1"/>
</dbReference>
<dbReference type="Pfam" id="PF21906">
    <property type="entry name" value="WHD_NrtR"/>
    <property type="match status" value="1"/>
</dbReference>
<sequence length="250" mass="28328">MDTLSSREEEPVGRQHAQRVDLAVSTVIFALRPSPETGRMTLWLPLVRRIREPYEGRWALPGGWLAADQDLETSARRTLVRTTGLTPRYLEQLYAFGGLDRSADDPTRVVSIVYWALVHPDEAAQAIDSDNVEWFAADDLSELAFDHRTIVDYAVWRLRTKMEYSRIAHGFLGETFTLAQLRQVHEAVRGCSLDPANFRRQILASDAIEDTGQRLTGTSHRPPRLYRYNTAVQLADHGPLTPSQESKEQA</sequence>
<accession>A0A0L6CFN6</accession>
<dbReference type="PANTHER" id="PTHR43736:SF4">
    <property type="entry name" value="SLR1690 PROTEIN"/>
    <property type="match status" value="1"/>
</dbReference>
<comment type="caution">
    <text evidence="2">The sequence shown here is derived from an EMBL/GenBank/DDBJ whole genome shotgun (WGS) entry which is preliminary data.</text>
</comment>
<feature type="domain" description="Nudix hydrolase" evidence="1">
    <location>
        <begin position="21"/>
        <end position="159"/>
    </location>
</feature>
<dbReference type="EMBL" id="LAIR01000002">
    <property type="protein sequence ID" value="KNX36602.1"/>
    <property type="molecule type" value="Genomic_DNA"/>
</dbReference>
<name>A0A0L6CFN6_9MICO</name>
<dbReference type="InterPro" id="IPR054105">
    <property type="entry name" value="WHD_NrtR"/>
</dbReference>
<dbReference type="PATRIC" id="fig|1631356.3.peg.868"/>
<dbReference type="Gene3D" id="1.10.10.10">
    <property type="entry name" value="Winged helix-like DNA-binding domain superfamily/Winged helix DNA-binding domain"/>
    <property type="match status" value="1"/>
</dbReference>
<dbReference type="SUPFAM" id="SSF55811">
    <property type="entry name" value="Nudix"/>
    <property type="match status" value="1"/>
</dbReference>
<dbReference type="Pfam" id="PF00293">
    <property type="entry name" value="NUDIX"/>
    <property type="match status" value="1"/>
</dbReference>
<dbReference type="AlphaFoldDB" id="A0A0L6CFN6"/>
<dbReference type="InterPro" id="IPR015797">
    <property type="entry name" value="NUDIX_hydrolase-like_dom_sf"/>
</dbReference>
<proteinExistence type="predicted"/>
<dbReference type="OrthoDB" id="9786141at2"/>
<evidence type="ECO:0000259" key="1">
    <source>
        <dbReference type="PROSITE" id="PS51462"/>
    </source>
</evidence>
<dbReference type="InterPro" id="IPR000086">
    <property type="entry name" value="NUDIX_hydrolase_dom"/>
</dbReference>
<dbReference type="STRING" id="1631356.VV01_04630"/>
<protein>
    <submittedName>
        <fullName evidence="2">ADP-ribose pyrophosphatase</fullName>
    </submittedName>
</protein>
<dbReference type="CDD" id="cd18873">
    <property type="entry name" value="NUDIX_NadM_like"/>
    <property type="match status" value="1"/>
</dbReference>
<dbReference type="PROSITE" id="PS51462">
    <property type="entry name" value="NUDIX"/>
    <property type="match status" value="1"/>
</dbReference>
<dbReference type="PANTHER" id="PTHR43736">
    <property type="entry name" value="ADP-RIBOSE PYROPHOSPHATASE"/>
    <property type="match status" value="1"/>
</dbReference>
<reference evidence="3" key="1">
    <citation type="submission" date="2015-03" db="EMBL/GenBank/DDBJ databases">
        <title>Luteipulveratus halotolerans sp. nov., a novel actinobacterium (Dermacoccaceae) from Sarawak, Malaysia.</title>
        <authorList>
            <person name="Juboi H."/>
            <person name="Basik A."/>
            <person name="Shamsul S.S."/>
            <person name="Arnold P."/>
            <person name="Schmitt E.K."/>
            <person name="Sanglier J.-J."/>
            <person name="Yeo T."/>
        </authorList>
    </citation>
    <scope>NUCLEOTIDE SEQUENCE [LARGE SCALE GENOMIC DNA]</scope>
    <source>
        <strain evidence="3">C296001</strain>
    </source>
</reference>
<dbReference type="InterPro" id="IPR036388">
    <property type="entry name" value="WH-like_DNA-bd_sf"/>
</dbReference>
<keyword evidence="3" id="KW-1185">Reference proteome</keyword>